<comment type="caution">
    <text evidence="7">The sequence shown here is derived from an EMBL/GenBank/DDBJ whole genome shotgun (WGS) entry which is preliminary data.</text>
</comment>
<feature type="transmembrane region" description="Helical" evidence="6">
    <location>
        <begin position="56"/>
        <end position="77"/>
    </location>
</feature>
<evidence type="ECO:0000256" key="2">
    <source>
        <dbReference type="ARBA" id="ARBA00022475"/>
    </source>
</evidence>
<proteinExistence type="predicted"/>
<dbReference type="GO" id="GO:0005886">
    <property type="term" value="C:plasma membrane"/>
    <property type="evidence" value="ECO:0007669"/>
    <property type="project" value="UniProtKB-SubCell"/>
</dbReference>
<evidence type="ECO:0000256" key="5">
    <source>
        <dbReference type="ARBA" id="ARBA00023136"/>
    </source>
</evidence>
<accession>A0A2W7PAR8</accession>
<reference evidence="7 8" key="1">
    <citation type="submission" date="2018-06" db="EMBL/GenBank/DDBJ databases">
        <title>Genomic Encyclopedia of Archaeal and Bacterial Type Strains, Phase II (KMG-II): from individual species to whole genera.</title>
        <authorList>
            <person name="Goeker M."/>
        </authorList>
    </citation>
    <scope>NUCLEOTIDE SEQUENCE [LARGE SCALE GENOMIC DNA]</scope>
    <source>
        <strain evidence="7 8">DSM 6779</strain>
    </source>
</reference>
<feature type="transmembrane region" description="Helical" evidence="6">
    <location>
        <begin position="12"/>
        <end position="36"/>
    </location>
</feature>
<protein>
    <submittedName>
        <fullName evidence="7">Uncharacterized membrane protein (DUF373 family)</fullName>
    </submittedName>
</protein>
<feature type="transmembrane region" description="Helical" evidence="6">
    <location>
        <begin position="84"/>
        <end position="104"/>
    </location>
</feature>
<gene>
    <name evidence="7" type="ORF">LX69_00401</name>
</gene>
<evidence type="ECO:0000256" key="1">
    <source>
        <dbReference type="ARBA" id="ARBA00004651"/>
    </source>
</evidence>
<keyword evidence="2" id="KW-1003">Cell membrane</keyword>
<keyword evidence="5 6" id="KW-0472">Membrane</keyword>
<evidence type="ECO:0000313" key="8">
    <source>
        <dbReference type="Proteomes" id="UP000249239"/>
    </source>
</evidence>
<organism evidence="7 8">
    <name type="scientific">Breznakibacter xylanolyticus</name>
    <dbReference type="NCBI Taxonomy" id="990"/>
    <lineage>
        <taxon>Bacteria</taxon>
        <taxon>Pseudomonadati</taxon>
        <taxon>Bacteroidota</taxon>
        <taxon>Bacteroidia</taxon>
        <taxon>Marinilabiliales</taxon>
        <taxon>Marinilabiliaceae</taxon>
        <taxon>Breznakibacter</taxon>
    </lineage>
</organism>
<evidence type="ECO:0000256" key="6">
    <source>
        <dbReference type="SAM" id="Phobius"/>
    </source>
</evidence>
<comment type="subcellular location">
    <subcellularLocation>
        <location evidence="1">Cell membrane</location>
        <topology evidence="1">Multi-pass membrane protein</topology>
    </subcellularLocation>
</comment>
<keyword evidence="4 6" id="KW-1133">Transmembrane helix</keyword>
<dbReference type="EMBL" id="QKZK01000002">
    <property type="protein sequence ID" value="PZX20402.1"/>
    <property type="molecule type" value="Genomic_DNA"/>
</dbReference>
<sequence length="157" mass="17626">MIHRLAKQLERFILWTLIAMMAIVLVIATIELGYHLLKSFQSNGYLLLDLNTLPDLFGAFLLILIGIELLETIKIYFRESIVHVEVVVLVAIIAIARKVVVIKIEDLSGVMLMGIGVLIAALALAYFLIKKAGLLRYDLKRGLPEKKECPNTPKKND</sequence>
<dbReference type="Proteomes" id="UP000249239">
    <property type="component" value="Unassembled WGS sequence"/>
</dbReference>
<dbReference type="InterPro" id="IPR020948">
    <property type="entry name" value="P_starv_induced_PsiE-like"/>
</dbReference>
<feature type="transmembrane region" description="Helical" evidence="6">
    <location>
        <begin position="110"/>
        <end position="129"/>
    </location>
</feature>
<evidence type="ECO:0000256" key="3">
    <source>
        <dbReference type="ARBA" id="ARBA00022692"/>
    </source>
</evidence>
<keyword evidence="3 6" id="KW-0812">Transmembrane</keyword>
<dbReference type="RefSeq" id="WP_111444128.1">
    <property type="nucleotide sequence ID" value="NZ_QKZK01000002.1"/>
</dbReference>
<evidence type="ECO:0000313" key="7">
    <source>
        <dbReference type="EMBL" id="PZX20402.1"/>
    </source>
</evidence>
<name>A0A2W7PAR8_9BACT</name>
<keyword evidence="8" id="KW-1185">Reference proteome</keyword>
<dbReference type="Pfam" id="PF06146">
    <property type="entry name" value="PsiE"/>
    <property type="match status" value="1"/>
</dbReference>
<evidence type="ECO:0000256" key="4">
    <source>
        <dbReference type="ARBA" id="ARBA00022989"/>
    </source>
</evidence>
<dbReference type="AlphaFoldDB" id="A0A2W7PAR8"/>